<keyword evidence="3" id="KW-1185">Reference proteome</keyword>
<proteinExistence type="predicted"/>
<protein>
    <submittedName>
        <fullName evidence="2">Uncharacterized protein</fullName>
    </submittedName>
</protein>
<sequence length="361" mass="41743">MASATPSKSRASTSSSSSSPKKRSPAKSSSKSPKIVRQEDESQWRRSRVPQDRVINRTDATKRYKLTVQQLPDVLESSYVSIPGRTVLRHLYKEIDVERFAWRKCGGPEAFETKLDRLYATHLKNGVNEFLAPLQYMPKYSAATQAQTLANLQARFPEWLWKACNDDLDWWEARVDEVYEFRSKRMAALRLAHKILVVQEQYPARAEPLPPSPSVSGLRDILSRAPSAAGLSEEEKGARFSKERGFNSIEEDWTEYYWHKDYLTEVFEALTAVIREHGIEGWKGVRWEVYDKVRECELAKIHYDPFAYDGPDWEDEARAWLKGRMESSPGAYLPRRRQHEKVEAGRIYNDLLPPHPINSYC</sequence>
<dbReference type="CDD" id="cd21075">
    <property type="entry name" value="DBD_XPA-like"/>
    <property type="match status" value="1"/>
</dbReference>
<evidence type="ECO:0000313" key="2">
    <source>
        <dbReference type="EMBL" id="KZS90506.1"/>
    </source>
</evidence>
<feature type="compositionally biased region" description="Basic and acidic residues" evidence="1">
    <location>
        <begin position="36"/>
        <end position="56"/>
    </location>
</feature>
<feature type="compositionally biased region" description="Low complexity" evidence="1">
    <location>
        <begin position="1"/>
        <end position="19"/>
    </location>
</feature>
<feature type="region of interest" description="Disordered" evidence="1">
    <location>
        <begin position="1"/>
        <end position="56"/>
    </location>
</feature>
<accession>A0A164RFJ3</accession>
<evidence type="ECO:0000256" key="1">
    <source>
        <dbReference type="SAM" id="MobiDB-lite"/>
    </source>
</evidence>
<gene>
    <name evidence="2" type="ORF">SISNIDRAFT_488382</name>
</gene>
<dbReference type="AlphaFoldDB" id="A0A164RFJ3"/>
<name>A0A164RFJ3_9AGAM</name>
<organism evidence="2 3">
    <name type="scientific">Sistotremastrum niveocremeum HHB9708</name>
    <dbReference type="NCBI Taxonomy" id="1314777"/>
    <lineage>
        <taxon>Eukaryota</taxon>
        <taxon>Fungi</taxon>
        <taxon>Dikarya</taxon>
        <taxon>Basidiomycota</taxon>
        <taxon>Agaricomycotina</taxon>
        <taxon>Agaricomycetes</taxon>
        <taxon>Sistotremastrales</taxon>
        <taxon>Sistotremastraceae</taxon>
        <taxon>Sertulicium</taxon>
        <taxon>Sertulicium niveocremeum</taxon>
    </lineage>
</organism>
<dbReference type="OrthoDB" id="3058642at2759"/>
<evidence type="ECO:0000313" key="3">
    <source>
        <dbReference type="Proteomes" id="UP000076722"/>
    </source>
</evidence>
<dbReference type="EMBL" id="KV419421">
    <property type="protein sequence ID" value="KZS90506.1"/>
    <property type="molecule type" value="Genomic_DNA"/>
</dbReference>
<dbReference type="Proteomes" id="UP000076722">
    <property type="component" value="Unassembled WGS sequence"/>
</dbReference>
<reference evidence="2 3" key="1">
    <citation type="journal article" date="2016" name="Mol. Biol. Evol.">
        <title>Comparative Genomics of Early-Diverging Mushroom-Forming Fungi Provides Insights into the Origins of Lignocellulose Decay Capabilities.</title>
        <authorList>
            <person name="Nagy L.G."/>
            <person name="Riley R."/>
            <person name="Tritt A."/>
            <person name="Adam C."/>
            <person name="Daum C."/>
            <person name="Floudas D."/>
            <person name="Sun H."/>
            <person name="Yadav J.S."/>
            <person name="Pangilinan J."/>
            <person name="Larsson K.H."/>
            <person name="Matsuura K."/>
            <person name="Barry K."/>
            <person name="Labutti K."/>
            <person name="Kuo R."/>
            <person name="Ohm R.A."/>
            <person name="Bhattacharya S.S."/>
            <person name="Shirouzu T."/>
            <person name="Yoshinaga Y."/>
            <person name="Martin F.M."/>
            <person name="Grigoriev I.V."/>
            <person name="Hibbett D.S."/>
        </authorList>
    </citation>
    <scope>NUCLEOTIDE SEQUENCE [LARGE SCALE GENOMIC DNA]</scope>
    <source>
        <strain evidence="2 3">HHB9708</strain>
    </source>
</reference>